<dbReference type="KEGG" id="sbg:SBG_1510"/>
<evidence type="ECO:0000313" key="3">
    <source>
        <dbReference type="EMBL" id="CCC30591.1"/>
    </source>
</evidence>
<feature type="chain" id="PRO_5005331778" evidence="1">
    <location>
        <begin position="25"/>
        <end position="280"/>
    </location>
</feature>
<dbReference type="EMBL" id="FR877557">
    <property type="protein sequence ID" value="CCC30591.1"/>
    <property type="molecule type" value="Genomic_DNA"/>
</dbReference>
<accession>A0A0K0HB17</accession>
<gene>
    <name evidence="3" type="ordered locus">SBG_1510</name>
</gene>
<protein>
    <submittedName>
        <fullName evidence="3">Putative exported protein</fullName>
    </submittedName>
</protein>
<dbReference type="Gene3D" id="2.60.40.10">
    <property type="entry name" value="Immunoglobulins"/>
    <property type="match status" value="1"/>
</dbReference>
<feature type="signal peptide" evidence="1">
    <location>
        <begin position="1"/>
        <end position="24"/>
    </location>
</feature>
<name>A0A0K0HB17_SALBC</name>
<dbReference type="Proteomes" id="UP000000289">
    <property type="component" value="Chromosome"/>
</dbReference>
<evidence type="ECO:0000259" key="2">
    <source>
        <dbReference type="Pfam" id="PF16583"/>
    </source>
</evidence>
<dbReference type="eggNOG" id="ENOG5032BSE">
    <property type="taxonomic scope" value="Bacteria"/>
</dbReference>
<dbReference type="AlphaFoldDB" id="A0A0K0HB17"/>
<reference evidence="3 4" key="1">
    <citation type="journal article" date="2011" name="PLoS Pathog.">
        <title>Salmonella bongori provides insights into the evolution of the Salmonellae.</title>
        <authorList>
            <person name="Fookes M."/>
            <person name="Schroeder G.N."/>
            <person name="Langridge G.C."/>
            <person name="Blondel C.J."/>
            <person name="Mammina C."/>
            <person name="Connor T.R."/>
            <person name="Seth-Smith H."/>
            <person name="Vernikos G.S."/>
            <person name="Robinson K.S."/>
            <person name="Sanders M."/>
            <person name="Petty N.K."/>
            <person name="Kingsley R.A."/>
            <person name="Baumler A.J."/>
            <person name="Nuccio S.P."/>
            <person name="Contreras I."/>
            <person name="Santiviago C.A."/>
            <person name="Maskell D."/>
            <person name="Barrow P."/>
            <person name="Humphrey T."/>
            <person name="Nastasi A."/>
            <person name="Roberts M."/>
            <person name="Frankel G."/>
            <person name="Parkhill J."/>
            <person name="Dougan G."/>
            <person name="Thomson N.R."/>
        </authorList>
    </citation>
    <scope>NUCLEOTIDE SEQUENCE [LARGE SCALE GENOMIC DNA]</scope>
    <source>
        <strain evidence="4">ATCC 43975 / DSM 13772 / NCTC 12419</strain>
    </source>
</reference>
<evidence type="ECO:0000256" key="1">
    <source>
        <dbReference type="SAM" id="SignalP"/>
    </source>
</evidence>
<feature type="domain" description="Zinc-regulated secreted antivirulence protein C-terminal" evidence="2">
    <location>
        <begin position="129"/>
        <end position="270"/>
    </location>
</feature>
<evidence type="ECO:0000313" key="4">
    <source>
        <dbReference type="Proteomes" id="UP000000289"/>
    </source>
</evidence>
<dbReference type="InterPro" id="IPR032262">
    <property type="entry name" value="ZirS_C"/>
</dbReference>
<proteinExistence type="predicted"/>
<keyword evidence="1" id="KW-0732">Signal</keyword>
<dbReference type="Pfam" id="PF16583">
    <property type="entry name" value="ZirS_C"/>
    <property type="match status" value="1"/>
</dbReference>
<sequence length="280" mass="30122">MRISKTYLIICSLLSAAVPISVSADSATVGILSSPTAPSVGHRPSSPLSDYSLNLNGDSGYAETTIPIPGMLLKSGWVAHVRDPDTEKYQANETATTVCTYYRVTKDNSLHELLREKPCKYKMSIGEDDVGSKIRIDHYNETDTASASGYSPVPSVSERHTLETKRIVKLSPDLSAISTDKTSLMPGESAVVTIIIKDINNSPINIKPYELKPAHGLVGNWATTGGMKAGSNPGEYIDTITYKGGSSRGSIRLGYKYFGMEVKSGLSISGVGKSRIKKQE</sequence>
<organism evidence="3 4">
    <name type="scientific">Salmonella bongori (strain ATCC 43975 / DSM 13772 / NCTC 12419)</name>
    <dbReference type="NCBI Taxonomy" id="218493"/>
    <lineage>
        <taxon>Bacteria</taxon>
        <taxon>Pseudomonadati</taxon>
        <taxon>Pseudomonadota</taxon>
        <taxon>Gammaproteobacteria</taxon>
        <taxon>Enterobacterales</taxon>
        <taxon>Enterobacteriaceae</taxon>
        <taxon>Salmonella</taxon>
    </lineage>
</organism>
<dbReference type="InterPro" id="IPR013783">
    <property type="entry name" value="Ig-like_fold"/>
</dbReference>